<protein>
    <submittedName>
        <fullName evidence="1">Uncharacterized protein</fullName>
    </submittedName>
</protein>
<dbReference type="AlphaFoldDB" id="S5N1Z9"/>
<proteinExistence type="predicted"/>
<dbReference type="HOGENOM" id="CLU_218317_0_0_6"/>
<dbReference type="EMBL" id="CP006608">
    <property type="protein sequence ID" value="AGR61008.1"/>
    <property type="molecule type" value="Genomic_DNA"/>
</dbReference>
<evidence type="ECO:0000313" key="2">
    <source>
        <dbReference type="Proteomes" id="UP000015042"/>
    </source>
</evidence>
<gene>
    <name evidence="1" type="ORF">A464_3824</name>
</gene>
<evidence type="ECO:0000313" key="1">
    <source>
        <dbReference type="EMBL" id="AGR61008.1"/>
    </source>
</evidence>
<accession>S5N1Z9</accession>
<name>S5N1Z9_SALBN</name>
<organism evidence="1 2">
    <name type="scientific">Salmonella bongori N268-08</name>
    <dbReference type="NCBI Taxonomy" id="1197719"/>
    <lineage>
        <taxon>Bacteria</taxon>
        <taxon>Pseudomonadati</taxon>
        <taxon>Pseudomonadota</taxon>
        <taxon>Gammaproteobacteria</taxon>
        <taxon>Enterobacterales</taxon>
        <taxon>Enterobacteriaceae</taxon>
        <taxon>Salmonella</taxon>
    </lineage>
</organism>
<dbReference type="PATRIC" id="fig|1197719.3.peg.3813"/>
<dbReference type="KEGG" id="sbz:A464_3824"/>
<reference evidence="1 2" key="1">
    <citation type="submission" date="2013-07" db="EMBL/GenBank/DDBJ databases">
        <title>Genome sequence of Salmonella bongori N268-08 - a rare clinical isolate.</title>
        <authorList>
            <person name="Marti R."/>
            <person name="Hagens S."/>
            <person name="Loessner M.J."/>
            <person name="Klumpp J."/>
        </authorList>
    </citation>
    <scope>NUCLEOTIDE SEQUENCE [LARGE SCALE GENOMIC DNA]</scope>
    <source>
        <strain evidence="1 2">N268-08</strain>
    </source>
</reference>
<sequence length="43" mass="4822">MHDLRAILKTGMVKERYSGGKAGRRCIVFTVFLAGVPDSEQWP</sequence>
<dbReference type="Proteomes" id="UP000015042">
    <property type="component" value="Chromosome"/>
</dbReference>